<accession>A0A7H0EZS8</accession>
<keyword evidence="2" id="KW-1185">Reference proteome</keyword>
<dbReference type="KEGG" id="ccur:IAR63_15875"/>
<dbReference type="Proteomes" id="UP000516013">
    <property type="component" value="Chromosome"/>
</dbReference>
<keyword evidence="1" id="KW-0547">Nucleotide-binding</keyword>
<name>A0A7H0EZS8_9CYAN</name>
<sequence>MFLTMPTTTEEKSINFDLSTPLQLIGRSHEFERITNILLHDRDLLITGVPGSGRRTLVKIAAQEVGALILEIDCIRAIDGERLLQLFTETINHNWEVNKIETWVEQNGRELFIFNTETRLKLSHGLNDKKLWQAFVMLLDLLQNIANDLNRRVVLILQSFPHIRSWDRHNMWESTLRKEINSHPDVSYVILATIAETSHHQDEDKYPMEKIELAPLERDVMAVWAREILEKQNLKFDRHSQALTIFLDAVQGSIGDAMALIRRLSSLQHEQGLIGEEKVRQVIEAMLRDLSITYESLLMLLPGNQIHLLECLAIDPTDKPQSKEYIQKHGLSRGGTLQGALTGLQTKGLIYSAQQGYQLALPLLALWLKQRLS</sequence>
<dbReference type="PANTHER" id="PTHR34301:SF8">
    <property type="entry name" value="ATPASE DOMAIN-CONTAINING PROTEIN"/>
    <property type="match status" value="1"/>
</dbReference>
<evidence type="ECO:0000313" key="2">
    <source>
        <dbReference type="Proteomes" id="UP000516013"/>
    </source>
</evidence>
<proteinExistence type="predicted"/>
<dbReference type="InterPro" id="IPR027417">
    <property type="entry name" value="P-loop_NTPase"/>
</dbReference>
<reference evidence="1 2" key="1">
    <citation type="submission" date="2020-08" db="EMBL/GenBank/DDBJ databases">
        <title>Complete genome sequence of Raphidiopsis curvispora isolated from drinking water reservoir in South Korea.</title>
        <authorList>
            <person name="Jeong J."/>
        </authorList>
    </citation>
    <scope>NUCLEOTIDE SEQUENCE [LARGE SCALE GENOMIC DNA]</scope>
    <source>
        <strain evidence="1 2">GIHE-G1</strain>
    </source>
</reference>
<evidence type="ECO:0000313" key="1">
    <source>
        <dbReference type="EMBL" id="QNP29294.1"/>
    </source>
</evidence>
<dbReference type="EMBL" id="CP060822">
    <property type="protein sequence ID" value="QNP29294.1"/>
    <property type="molecule type" value="Genomic_DNA"/>
</dbReference>
<dbReference type="RefSeq" id="WP_187705943.1">
    <property type="nucleotide sequence ID" value="NZ_CP060822.1"/>
</dbReference>
<dbReference type="GO" id="GO:0005524">
    <property type="term" value="F:ATP binding"/>
    <property type="evidence" value="ECO:0007669"/>
    <property type="project" value="UniProtKB-KW"/>
</dbReference>
<protein>
    <submittedName>
        <fullName evidence="1">ATP-binding protein</fullName>
    </submittedName>
</protein>
<dbReference type="PANTHER" id="PTHR34301">
    <property type="entry name" value="DNA-BINDING PROTEIN-RELATED"/>
    <property type="match status" value="1"/>
</dbReference>
<dbReference type="Gene3D" id="3.40.50.300">
    <property type="entry name" value="P-loop containing nucleotide triphosphate hydrolases"/>
    <property type="match status" value="1"/>
</dbReference>
<dbReference type="AlphaFoldDB" id="A0A7H0EZS8"/>
<gene>
    <name evidence="1" type="ORF">IAR63_15875</name>
</gene>
<organism evidence="1 2">
    <name type="scientific">Cylindrospermopsis curvispora GIHE-G1</name>
    <dbReference type="NCBI Taxonomy" id="2666332"/>
    <lineage>
        <taxon>Bacteria</taxon>
        <taxon>Bacillati</taxon>
        <taxon>Cyanobacteriota</taxon>
        <taxon>Cyanophyceae</taxon>
        <taxon>Nostocales</taxon>
        <taxon>Aphanizomenonaceae</taxon>
        <taxon>Cylindrospermopsis</taxon>
    </lineage>
</organism>
<keyword evidence="1" id="KW-0067">ATP-binding</keyword>
<dbReference type="SUPFAM" id="SSF52540">
    <property type="entry name" value="P-loop containing nucleoside triphosphate hydrolases"/>
    <property type="match status" value="1"/>
</dbReference>